<protein>
    <submittedName>
        <fullName evidence="1">DsrE family protein</fullName>
    </submittedName>
</protein>
<dbReference type="Gene3D" id="3.40.1260.10">
    <property type="entry name" value="DsrEFH-like"/>
    <property type="match status" value="1"/>
</dbReference>
<dbReference type="PANTHER" id="PTHR37691">
    <property type="entry name" value="BLR3518 PROTEIN"/>
    <property type="match status" value="1"/>
</dbReference>
<dbReference type="AlphaFoldDB" id="A0A9D2KKX2"/>
<dbReference type="EMBL" id="DXAN01000006">
    <property type="protein sequence ID" value="HJA08161.1"/>
    <property type="molecule type" value="Genomic_DNA"/>
</dbReference>
<comment type="caution">
    <text evidence="1">The sequence shown here is derived from an EMBL/GenBank/DDBJ whole genome shotgun (WGS) entry which is preliminary data.</text>
</comment>
<evidence type="ECO:0000313" key="1">
    <source>
        <dbReference type="EMBL" id="HJA08161.1"/>
    </source>
</evidence>
<dbReference type="PANTHER" id="PTHR37691:SF1">
    <property type="entry name" value="BLR3518 PROTEIN"/>
    <property type="match status" value="1"/>
</dbReference>
<dbReference type="InterPro" id="IPR027396">
    <property type="entry name" value="DsrEFH-like"/>
</dbReference>
<dbReference type="SUPFAM" id="SSF75169">
    <property type="entry name" value="DsrEFH-like"/>
    <property type="match status" value="1"/>
</dbReference>
<dbReference type="InterPro" id="IPR003787">
    <property type="entry name" value="Sulphur_relay_DsrE/F-like"/>
</dbReference>
<name>A0A9D2KKX2_9BACT</name>
<gene>
    <name evidence="1" type="ORF">H9962_03065</name>
</gene>
<dbReference type="Pfam" id="PF02635">
    <property type="entry name" value="DsrE"/>
    <property type="match status" value="1"/>
</dbReference>
<accession>A0A9D2KKX2</accession>
<reference evidence="1" key="2">
    <citation type="submission" date="2021-04" db="EMBL/GenBank/DDBJ databases">
        <authorList>
            <person name="Gilroy R."/>
        </authorList>
    </citation>
    <scope>NUCLEOTIDE SEQUENCE</scope>
    <source>
        <strain evidence="1">CHK186-16707</strain>
    </source>
</reference>
<reference evidence="1" key="1">
    <citation type="journal article" date="2021" name="PeerJ">
        <title>Extensive microbial diversity within the chicken gut microbiome revealed by metagenomics and culture.</title>
        <authorList>
            <person name="Gilroy R."/>
            <person name="Ravi A."/>
            <person name="Getino M."/>
            <person name="Pursley I."/>
            <person name="Horton D.L."/>
            <person name="Alikhan N.F."/>
            <person name="Baker D."/>
            <person name="Gharbi K."/>
            <person name="Hall N."/>
            <person name="Watson M."/>
            <person name="Adriaenssens E.M."/>
            <person name="Foster-Nyarko E."/>
            <person name="Jarju S."/>
            <person name="Secka A."/>
            <person name="Antonio M."/>
            <person name="Oren A."/>
            <person name="Chaudhuri R.R."/>
            <person name="La Ragione R."/>
            <person name="Hildebrand F."/>
            <person name="Pallen M.J."/>
        </authorList>
    </citation>
    <scope>NUCLEOTIDE SEQUENCE</scope>
    <source>
        <strain evidence="1">CHK186-16707</strain>
    </source>
</reference>
<sequence length="115" mass="12521">MNYDLLLHVDSDDPKVLNLAFNNAANYKNGLPGESFRMVLVANGPAVRLFTREHADLAARGAELTSMGLDIRLCANALKSNDISSDALWPGCRVVPAGVVEIVHLQREGFAYIKP</sequence>
<dbReference type="Proteomes" id="UP000824225">
    <property type="component" value="Unassembled WGS sequence"/>
</dbReference>
<evidence type="ECO:0000313" key="2">
    <source>
        <dbReference type="Proteomes" id="UP000824225"/>
    </source>
</evidence>
<organism evidence="1 2">
    <name type="scientific">Candidatus Mailhella merdigallinarum</name>
    <dbReference type="NCBI Taxonomy" id="2838658"/>
    <lineage>
        <taxon>Bacteria</taxon>
        <taxon>Pseudomonadati</taxon>
        <taxon>Thermodesulfobacteriota</taxon>
        <taxon>Desulfovibrionia</taxon>
        <taxon>Desulfovibrionales</taxon>
        <taxon>Desulfovibrionaceae</taxon>
        <taxon>Mailhella</taxon>
    </lineage>
</organism>
<proteinExistence type="predicted"/>